<proteinExistence type="predicted"/>
<feature type="chain" id="PRO_5046249911" evidence="1">
    <location>
        <begin position="20"/>
        <end position="554"/>
    </location>
</feature>
<feature type="signal peptide" evidence="1">
    <location>
        <begin position="1"/>
        <end position="19"/>
    </location>
</feature>
<dbReference type="InterPro" id="IPR011990">
    <property type="entry name" value="TPR-like_helical_dom_sf"/>
</dbReference>
<accession>A0ABY4B4F5</accession>
<protein>
    <submittedName>
        <fullName evidence="2">SusD/RagB family nutrient-binding outer membrane lipoprotein</fullName>
    </submittedName>
</protein>
<evidence type="ECO:0000313" key="2">
    <source>
        <dbReference type="EMBL" id="UOE34023.1"/>
    </source>
</evidence>
<evidence type="ECO:0000313" key="3">
    <source>
        <dbReference type="Proteomes" id="UP000831390"/>
    </source>
</evidence>
<organism evidence="2 3">
    <name type="scientific">Hymenobacter monticola</name>
    <dbReference type="NCBI Taxonomy" id="1705399"/>
    <lineage>
        <taxon>Bacteria</taxon>
        <taxon>Pseudomonadati</taxon>
        <taxon>Bacteroidota</taxon>
        <taxon>Cytophagia</taxon>
        <taxon>Cytophagales</taxon>
        <taxon>Hymenobacteraceae</taxon>
        <taxon>Hymenobacter</taxon>
    </lineage>
</organism>
<gene>
    <name evidence="2" type="ORF">MTP16_23275</name>
</gene>
<keyword evidence="3" id="KW-1185">Reference proteome</keyword>
<keyword evidence="2" id="KW-0449">Lipoprotein</keyword>
<dbReference type="Gene3D" id="1.25.40.390">
    <property type="match status" value="1"/>
</dbReference>
<dbReference type="Proteomes" id="UP000831390">
    <property type="component" value="Chromosome"/>
</dbReference>
<sequence length="554" mass="60812">MKFHQIGATLALAAVLATASGCKDFYATNVNPLYPTSTTLNNLLPITQVSMASGLGDNVGGLSQYTMGIMQQLYSTRGIGNFLQTGDSFGSPWAEFYNTMLPNNEIIINQGTTEAQWGYVGIAQLQKAYVYSQMVDMWGDIPYSEALQGVANLAPRFDKDSEIYNGTTDGKVKGLFTLIDEGLANIAKAPSSTTLGRADLIYGGSLDKWARFGRTLKLKLYNQIRKTNSPSAVAAQVTPLLAAQLIEEGGDLQLAYKNSLSPDTRNPGAVVDYGPSPENRIGRYFYEDMKAKSDPRMRYYFFNQVPEGVAVTQQDYINENFVTVRPGSTGLYTSSASTANVQTLQGLYPIGGRYDDGKGNPSANSRPQAKYEAPQRLLTYYSRKFTEAELQLMVLNNVPAARAALVAGLNAAFNKVNTIAAADGSPLMTTTQINNYLNRNNTNLNASGPLNRFDRATTNEDRLEVIMYEKYVASFGFGPDVYTDFRRTGHPRIRVSQDIVTASPTRSGLLPDDGTTLSTGMFPNRLYYPTNDLILNPNSPRTQAPQNSRIFWDL</sequence>
<dbReference type="PROSITE" id="PS51257">
    <property type="entry name" value="PROKAR_LIPOPROTEIN"/>
    <property type="match status" value="1"/>
</dbReference>
<keyword evidence="1" id="KW-0732">Signal</keyword>
<reference evidence="2 3" key="1">
    <citation type="submission" date="2022-03" db="EMBL/GenBank/DDBJ databases">
        <title>Hymenobactersp. isolated from the air.</title>
        <authorList>
            <person name="Won M."/>
            <person name="Kwon S.-W."/>
        </authorList>
    </citation>
    <scope>NUCLEOTIDE SEQUENCE [LARGE SCALE GENOMIC DNA]</scope>
    <source>
        <strain evidence="2 3">KACC 22596</strain>
    </source>
</reference>
<dbReference type="InterPro" id="IPR041662">
    <property type="entry name" value="SusD-like_2"/>
</dbReference>
<dbReference type="EMBL" id="CP094534">
    <property type="protein sequence ID" value="UOE34023.1"/>
    <property type="molecule type" value="Genomic_DNA"/>
</dbReference>
<name>A0ABY4B4F5_9BACT</name>
<evidence type="ECO:0000256" key="1">
    <source>
        <dbReference type="SAM" id="SignalP"/>
    </source>
</evidence>
<dbReference type="Pfam" id="PF12771">
    <property type="entry name" value="SusD-like_2"/>
    <property type="match status" value="1"/>
</dbReference>
<dbReference type="SUPFAM" id="SSF48452">
    <property type="entry name" value="TPR-like"/>
    <property type="match status" value="1"/>
</dbReference>
<dbReference type="RefSeq" id="WP_243514642.1">
    <property type="nucleotide sequence ID" value="NZ_CP094534.1"/>
</dbReference>